<dbReference type="Pfam" id="PF02482">
    <property type="entry name" value="Ribosomal_S30AE"/>
    <property type="match status" value="1"/>
</dbReference>
<keyword evidence="7" id="KW-1185">Reference proteome</keyword>
<comment type="subcellular location">
    <subcellularLocation>
        <location evidence="4">Cytoplasm</location>
    </subcellularLocation>
</comment>
<dbReference type="Pfam" id="PF16321">
    <property type="entry name" value="Ribosom_S30AE_C"/>
    <property type="match status" value="1"/>
</dbReference>
<dbReference type="NCBIfam" id="TIGR00741">
    <property type="entry name" value="yfiA"/>
    <property type="match status" value="1"/>
</dbReference>
<gene>
    <name evidence="4" type="primary">hpf</name>
    <name evidence="6" type="ORF">HDIA_0188</name>
</gene>
<keyword evidence="4" id="KW-0963">Cytoplasm</keyword>
<dbReference type="GO" id="GO:0022627">
    <property type="term" value="C:cytosolic small ribosomal subunit"/>
    <property type="evidence" value="ECO:0007669"/>
    <property type="project" value="TreeGrafter"/>
</dbReference>
<dbReference type="PANTHER" id="PTHR33231:SF1">
    <property type="entry name" value="30S RIBOSOMAL PROTEIN"/>
    <property type="match status" value="1"/>
</dbReference>
<dbReference type="InterPro" id="IPR032528">
    <property type="entry name" value="Ribosom_S30AE_C"/>
</dbReference>
<dbReference type="Gene3D" id="3.30.505.50">
    <property type="entry name" value="Sigma 54 modulation/S30EA ribosomal protein, C-terminal domain"/>
    <property type="match status" value="1"/>
</dbReference>
<dbReference type="GO" id="GO:0045900">
    <property type="term" value="P:negative regulation of translational elongation"/>
    <property type="evidence" value="ECO:0007669"/>
    <property type="project" value="TreeGrafter"/>
</dbReference>
<dbReference type="HAMAP" id="MF_00839">
    <property type="entry name" value="HPF"/>
    <property type="match status" value="1"/>
</dbReference>
<reference evidence="7" key="1">
    <citation type="submission" date="2017-09" db="EMBL/GenBank/DDBJ databases">
        <title>Genome sequence of Nannocystis excedens DSM 71.</title>
        <authorList>
            <person name="Blom J."/>
        </authorList>
    </citation>
    <scope>NUCLEOTIDE SEQUENCE [LARGE SCALE GENOMIC DNA]</scope>
    <source>
        <strain evidence="7">type strain: E19</strain>
    </source>
</reference>
<evidence type="ECO:0000256" key="2">
    <source>
        <dbReference type="ARBA" id="ARBA00038695"/>
    </source>
</evidence>
<evidence type="ECO:0000313" key="7">
    <source>
        <dbReference type="Proteomes" id="UP000223606"/>
    </source>
</evidence>
<evidence type="ECO:0000259" key="5">
    <source>
        <dbReference type="Pfam" id="PF16321"/>
    </source>
</evidence>
<comment type="function">
    <text evidence="4">Required for dimerization of active 70S ribosomes into 100S ribosomes in stationary phase; 100S ribosomes are translationally inactive and sometimes present during exponential growth.</text>
</comment>
<protein>
    <recommendedName>
        <fullName evidence="3 4">Ribosome hibernation promoting factor</fullName>
        <shortName evidence="4">HPF</shortName>
    </recommendedName>
</protein>
<dbReference type="KEGG" id="hdi:HDIA_0188"/>
<evidence type="ECO:0000256" key="1">
    <source>
        <dbReference type="ARBA" id="ARBA00022845"/>
    </source>
</evidence>
<dbReference type="InterPro" id="IPR034694">
    <property type="entry name" value="HPF_long/plastid"/>
</dbReference>
<comment type="subunit">
    <text evidence="4">Interacts with 100S ribosomes.</text>
</comment>
<evidence type="ECO:0000313" key="6">
    <source>
        <dbReference type="EMBL" id="SON53729.1"/>
    </source>
</evidence>
<dbReference type="CDD" id="cd00552">
    <property type="entry name" value="RaiA"/>
    <property type="match status" value="1"/>
</dbReference>
<dbReference type="Proteomes" id="UP000223606">
    <property type="component" value="Chromosome 1"/>
</dbReference>
<dbReference type="InterPro" id="IPR036567">
    <property type="entry name" value="RHF-like"/>
</dbReference>
<comment type="subunit">
    <text evidence="2">Associates exclusively with 100S ribosomes, which are dimers of 70S ribosomes.</text>
</comment>
<sequence length="194" mass="21336">MKLRISGKQVDIGQALREHIEAQMSEALGKYFDGGYNGNVVVEKEGSGYTTDCNIHLDTGIVLQSHGRAHDVYAATDQAAERIGKRLRRYKRKLKSHDHGEDRTDAIEAQSYVLATPEDDDEMPDDFAPVVVAETTQRIRTATVGMAVMELDLTGQVVLVFKNAASGAINVVYRRQDGNIGWVDPSLNEMQASG</sequence>
<keyword evidence="1 4" id="KW-0810">Translation regulation</keyword>
<dbReference type="GO" id="GO:0043024">
    <property type="term" value="F:ribosomal small subunit binding"/>
    <property type="evidence" value="ECO:0007669"/>
    <property type="project" value="TreeGrafter"/>
</dbReference>
<accession>A0A2C9D0K7</accession>
<dbReference type="EMBL" id="LT960614">
    <property type="protein sequence ID" value="SON53729.1"/>
    <property type="molecule type" value="Genomic_DNA"/>
</dbReference>
<dbReference type="RefSeq" id="WP_099553532.1">
    <property type="nucleotide sequence ID" value="NZ_LT960614.1"/>
</dbReference>
<evidence type="ECO:0000256" key="3">
    <source>
        <dbReference type="ARBA" id="ARBA00041148"/>
    </source>
</evidence>
<proteinExistence type="inferred from homology"/>
<dbReference type="PANTHER" id="PTHR33231">
    <property type="entry name" value="30S RIBOSOMAL PROTEIN"/>
    <property type="match status" value="1"/>
</dbReference>
<comment type="similarity">
    <text evidence="4">Belongs to the HPF/YfiA ribosome-associated protein family. Long HPF subfamily.</text>
</comment>
<dbReference type="InterPro" id="IPR050574">
    <property type="entry name" value="HPF/YfiA_ribosome-assoc"/>
</dbReference>
<dbReference type="Gene3D" id="3.30.160.100">
    <property type="entry name" value="Ribosome hibernation promotion factor-like"/>
    <property type="match status" value="1"/>
</dbReference>
<dbReference type="SUPFAM" id="SSF69754">
    <property type="entry name" value="Ribosome binding protein Y (YfiA homologue)"/>
    <property type="match status" value="1"/>
</dbReference>
<dbReference type="OrthoDB" id="9794975at2"/>
<evidence type="ECO:0000256" key="4">
    <source>
        <dbReference type="HAMAP-Rule" id="MF_00839"/>
    </source>
</evidence>
<feature type="domain" description="Sigma 54 modulation/S30EA ribosomal protein C-terminal" evidence="5">
    <location>
        <begin position="128"/>
        <end position="181"/>
    </location>
</feature>
<name>A0A2C9D0K7_9HYPH</name>
<dbReference type="InterPro" id="IPR003489">
    <property type="entry name" value="RHF/RaiA"/>
</dbReference>
<dbReference type="InterPro" id="IPR038416">
    <property type="entry name" value="Ribosom_S30AE_C_sf"/>
</dbReference>
<organism evidence="6 7">
    <name type="scientific">Hartmannibacter diazotrophicus</name>
    <dbReference type="NCBI Taxonomy" id="1482074"/>
    <lineage>
        <taxon>Bacteria</taxon>
        <taxon>Pseudomonadati</taxon>
        <taxon>Pseudomonadota</taxon>
        <taxon>Alphaproteobacteria</taxon>
        <taxon>Hyphomicrobiales</taxon>
        <taxon>Pleomorphomonadaceae</taxon>
        <taxon>Hartmannibacter</taxon>
    </lineage>
</organism>
<dbReference type="AlphaFoldDB" id="A0A2C9D0K7"/>